<gene>
    <name evidence="1" type="ORF">PHAECO_LOCUS5879</name>
</gene>
<organism evidence="1 2">
    <name type="scientific">Phaedon cochleariae</name>
    <name type="common">Mustard beetle</name>
    <dbReference type="NCBI Taxonomy" id="80249"/>
    <lineage>
        <taxon>Eukaryota</taxon>
        <taxon>Metazoa</taxon>
        <taxon>Ecdysozoa</taxon>
        <taxon>Arthropoda</taxon>
        <taxon>Hexapoda</taxon>
        <taxon>Insecta</taxon>
        <taxon>Pterygota</taxon>
        <taxon>Neoptera</taxon>
        <taxon>Endopterygota</taxon>
        <taxon>Coleoptera</taxon>
        <taxon>Polyphaga</taxon>
        <taxon>Cucujiformia</taxon>
        <taxon>Chrysomeloidea</taxon>
        <taxon>Chrysomelidae</taxon>
        <taxon>Chrysomelinae</taxon>
        <taxon>Chrysomelini</taxon>
        <taxon>Phaedon</taxon>
    </lineage>
</organism>
<reference evidence="1" key="1">
    <citation type="submission" date="2022-01" db="EMBL/GenBank/DDBJ databases">
        <authorList>
            <person name="King R."/>
        </authorList>
    </citation>
    <scope>NUCLEOTIDE SEQUENCE</scope>
</reference>
<accession>A0A9N9SCV8</accession>
<dbReference type="PANTHER" id="PTHR46409:SF1">
    <property type="entry name" value="HTH PSQ-TYPE DOMAIN-CONTAINING PROTEIN"/>
    <property type="match status" value="1"/>
</dbReference>
<dbReference type="PANTHER" id="PTHR46409">
    <property type="entry name" value="HTH PSQ-TYPE DOMAIN-CONTAINING PROTEIN"/>
    <property type="match status" value="1"/>
</dbReference>
<dbReference type="OrthoDB" id="10038071at2759"/>
<keyword evidence="2" id="KW-1185">Reference proteome</keyword>
<reference evidence="1" key="2">
    <citation type="submission" date="2022-10" db="EMBL/GenBank/DDBJ databases">
        <authorList>
            <consortium name="ENA_rothamsted_submissions"/>
            <consortium name="culmorum"/>
            <person name="King R."/>
        </authorList>
    </citation>
    <scope>NUCLEOTIDE SEQUENCE</scope>
</reference>
<evidence type="ECO:0000313" key="1">
    <source>
        <dbReference type="EMBL" id="CAG9818134.1"/>
    </source>
</evidence>
<dbReference type="EMBL" id="OU896723">
    <property type="protein sequence ID" value="CAG9818134.1"/>
    <property type="molecule type" value="Genomic_DNA"/>
</dbReference>
<sequence>MGIHNGIIRNLEVDTGKSLQWIICMLHGNEFPLCHLINLDGETTGPTGYVGVIGKQLQTCEELPIVPFEKINVVIPEVDPEILSTDQKYLFEISVAISVGIVSESLTRKQPGKMAHSRWLTTANRILRLYVGTINPSEELKILNKYILKVYIITWFSIKLKPDMKYGSLHLFNLIQRSRYLPSNSRQIVDRIIQVNGYLAHPENILLCMLGDERLHIRELGLRRILKCRTSPPQA</sequence>
<evidence type="ECO:0000313" key="2">
    <source>
        <dbReference type="Proteomes" id="UP001153737"/>
    </source>
</evidence>
<dbReference type="Proteomes" id="UP001153737">
    <property type="component" value="Chromosome 17"/>
</dbReference>
<dbReference type="AlphaFoldDB" id="A0A9N9SCV8"/>
<name>A0A9N9SCV8_PHACE</name>
<protein>
    <submittedName>
        <fullName evidence="1">Uncharacterized protein</fullName>
    </submittedName>
</protein>
<proteinExistence type="predicted"/>